<evidence type="ECO:0000256" key="5">
    <source>
        <dbReference type="SAM" id="MobiDB-lite"/>
    </source>
</evidence>
<protein>
    <submittedName>
        <fullName evidence="7">Auxin efflux carrier</fullName>
    </submittedName>
</protein>
<feature type="compositionally biased region" description="Polar residues" evidence="5">
    <location>
        <begin position="230"/>
        <end position="247"/>
    </location>
</feature>
<name>A0ABR2V6G2_9PEZI</name>
<feature type="transmembrane region" description="Helical" evidence="6">
    <location>
        <begin position="432"/>
        <end position="457"/>
    </location>
</feature>
<feature type="transmembrane region" description="Helical" evidence="6">
    <location>
        <begin position="73"/>
        <end position="98"/>
    </location>
</feature>
<keyword evidence="2 6" id="KW-0812">Transmembrane</keyword>
<organism evidence="7 8">
    <name type="scientific">Seiridium unicorne</name>
    <dbReference type="NCBI Taxonomy" id="138068"/>
    <lineage>
        <taxon>Eukaryota</taxon>
        <taxon>Fungi</taxon>
        <taxon>Dikarya</taxon>
        <taxon>Ascomycota</taxon>
        <taxon>Pezizomycotina</taxon>
        <taxon>Sordariomycetes</taxon>
        <taxon>Xylariomycetidae</taxon>
        <taxon>Amphisphaeriales</taxon>
        <taxon>Sporocadaceae</taxon>
        <taxon>Seiridium</taxon>
    </lineage>
</organism>
<feature type="transmembrane region" description="Helical" evidence="6">
    <location>
        <begin position="12"/>
        <end position="31"/>
    </location>
</feature>
<evidence type="ECO:0000256" key="6">
    <source>
        <dbReference type="SAM" id="Phobius"/>
    </source>
</evidence>
<feature type="transmembrane region" description="Helical" evidence="6">
    <location>
        <begin position="400"/>
        <end position="420"/>
    </location>
</feature>
<evidence type="ECO:0000256" key="1">
    <source>
        <dbReference type="ARBA" id="ARBA00004141"/>
    </source>
</evidence>
<gene>
    <name evidence="7" type="ORF">SUNI508_04765</name>
</gene>
<keyword evidence="8" id="KW-1185">Reference proteome</keyword>
<evidence type="ECO:0000256" key="2">
    <source>
        <dbReference type="ARBA" id="ARBA00022692"/>
    </source>
</evidence>
<sequence>MASNGLSESFLAAIQASLSVLLVIFYGGVAAKLKILDAKSTKAISKICVRIFLPALLITKVGSQLDLDSVGNYGVILLWALVCHGVSFLLGIFAHLVLKMPDWTTVALMFNNTTSYPLLLIGALGDTGILKTLIEGDEGVNEATERAKAYFLIFSTVSSCLTFAVGPRLIDSEHGPDEEEGDEGDESQANGHESGNGHSNQQIDGMGDGADEETALLGETAQARRLTPFSDHNSFFPSSRKQSTSKAQPKDRRVSIVPRRYWNKLSPHSKWWIVFVTDFCNAPLLGAVLGAVIGLVPALHKAFFADTYGGGIFTAWLTSSLKNIGGLFVPLPVVVAGVSLYTSYEESREKKKSGDSQSAKLPVWTVVYILLVRFVLWSGLSIGVIYGFASAGLLGTDPMLWFTMMLMPAGPPAMKLIAMVQVSQSGDEDEAMIAKVLTIAYLISPILSFTVVGSLTASRACK</sequence>
<comment type="subcellular location">
    <subcellularLocation>
        <location evidence="1">Membrane</location>
        <topology evidence="1">Multi-pass membrane protein</topology>
    </subcellularLocation>
</comment>
<feature type="compositionally biased region" description="Acidic residues" evidence="5">
    <location>
        <begin position="176"/>
        <end position="186"/>
    </location>
</feature>
<feature type="transmembrane region" description="Helical" evidence="6">
    <location>
        <begin position="365"/>
        <end position="388"/>
    </location>
</feature>
<feature type="region of interest" description="Disordered" evidence="5">
    <location>
        <begin position="171"/>
        <end position="210"/>
    </location>
</feature>
<dbReference type="Pfam" id="PF03547">
    <property type="entry name" value="Mem_trans"/>
    <property type="match status" value="1"/>
</dbReference>
<feature type="region of interest" description="Disordered" evidence="5">
    <location>
        <begin position="229"/>
        <end position="252"/>
    </location>
</feature>
<dbReference type="InterPro" id="IPR004776">
    <property type="entry name" value="Mem_transp_PIN-like"/>
</dbReference>
<accession>A0ABR2V6G2</accession>
<dbReference type="EMBL" id="JARVKF010000113">
    <property type="protein sequence ID" value="KAK9422409.1"/>
    <property type="molecule type" value="Genomic_DNA"/>
</dbReference>
<feature type="transmembrane region" description="Helical" evidence="6">
    <location>
        <begin position="324"/>
        <end position="344"/>
    </location>
</feature>
<reference evidence="7 8" key="1">
    <citation type="journal article" date="2024" name="J. Plant Pathol.">
        <title>Sequence and assembly of the genome of Seiridium unicorne, isolate CBS 538.82, causal agent of cypress canker disease.</title>
        <authorList>
            <person name="Scali E."/>
            <person name="Rocca G.D."/>
            <person name="Danti R."/>
            <person name="Garbelotto M."/>
            <person name="Barberini S."/>
            <person name="Baroncelli R."/>
            <person name="Emiliani G."/>
        </authorList>
    </citation>
    <scope>NUCLEOTIDE SEQUENCE [LARGE SCALE GENOMIC DNA]</scope>
    <source>
        <strain evidence="7 8">BM-138-508</strain>
    </source>
</reference>
<evidence type="ECO:0000313" key="7">
    <source>
        <dbReference type="EMBL" id="KAK9422409.1"/>
    </source>
</evidence>
<keyword evidence="3 6" id="KW-1133">Transmembrane helix</keyword>
<evidence type="ECO:0000256" key="4">
    <source>
        <dbReference type="ARBA" id="ARBA00023136"/>
    </source>
</evidence>
<dbReference type="PANTHER" id="PTHR31794">
    <property type="entry name" value="AUXIN EFFLUX TRANSPORTER FAMILY PROTEIN (EUROFUNG)"/>
    <property type="match status" value="1"/>
</dbReference>
<evidence type="ECO:0000313" key="8">
    <source>
        <dbReference type="Proteomes" id="UP001408356"/>
    </source>
</evidence>
<dbReference type="Proteomes" id="UP001408356">
    <property type="component" value="Unassembled WGS sequence"/>
</dbReference>
<dbReference type="PANTHER" id="PTHR31794:SF4">
    <property type="entry name" value="AUXIN EFFLUX TRANSPORTER FAMILY PROTEIN (EUROFUNG)"/>
    <property type="match status" value="1"/>
</dbReference>
<feature type="compositionally biased region" description="Polar residues" evidence="5">
    <location>
        <begin position="187"/>
        <end position="203"/>
    </location>
</feature>
<proteinExistence type="predicted"/>
<evidence type="ECO:0000256" key="3">
    <source>
        <dbReference type="ARBA" id="ARBA00022989"/>
    </source>
</evidence>
<feature type="transmembrane region" description="Helical" evidence="6">
    <location>
        <begin position="43"/>
        <end position="61"/>
    </location>
</feature>
<feature type="transmembrane region" description="Helical" evidence="6">
    <location>
        <begin position="271"/>
        <end position="296"/>
    </location>
</feature>
<comment type="caution">
    <text evidence="7">The sequence shown here is derived from an EMBL/GenBank/DDBJ whole genome shotgun (WGS) entry which is preliminary data.</text>
</comment>
<keyword evidence="4 6" id="KW-0472">Membrane</keyword>